<evidence type="ECO:0000313" key="3">
    <source>
        <dbReference type="Proteomes" id="UP000792457"/>
    </source>
</evidence>
<feature type="compositionally biased region" description="Basic and acidic residues" evidence="1">
    <location>
        <begin position="9"/>
        <end position="44"/>
    </location>
</feature>
<dbReference type="AlphaFoldDB" id="A0A8K0KJ76"/>
<comment type="caution">
    <text evidence="2">The sequence shown here is derived from an EMBL/GenBank/DDBJ whole genome shotgun (WGS) entry which is preliminary data.</text>
</comment>
<organism evidence="2 3">
    <name type="scientific">Ladona fulva</name>
    <name type="common">Scarce chaser dragonfly</name>
    <name type="synonym">Libellula fulva</name>
    <dbReference type="NCBI Taxonomy" id="123851"/>
    <lineage>
        <taxon>Eukaryota</taxon>
        <taxon>Metazoa</taxon>
        <taxon>Ecdysozoa</taxon>
        <taxon>Arthropoda</taxon>
        <taxon>Hexapoda</taxon>
        <taxon>Insecta</taxon>
        <taxon>Pterygota</taxon>
        <taxon>Palaeoptera</taxon>
        <taxon>Odonata</taxon>
        <taxon>Epiprocta</taxon>
        <taxon>Anisoptera</taxon>
        <taxon>Libelluloidea</taxon>
        <taxon>Libellulidae</taxon>
        <taxon>Ladona</taxon>
    </lineage>
</organism>
<name>A0A8K0KJ76_LADFU</name>
<proteinExistence type="predicted"/>
<sequence>MSCRMLLPKKTEKEKVKERKNREKRSNTATKEKSVKKNKMKVEDSETHVEDEECFYCEECYSVSIEGSVTSKNILSGRTTHVLV</sequence>
<dbReference type="EMBL" id="KZ308703">
    <property type="protein sequence ID" value="KAG8233293.1"/>
    <property type="molecule type" value="Genomic_DNA"/>
</dbReference>
<reference evidence="2" key="1">
    <citation type="submission" date="2013-04" db="EMBL/GenBank/DDBJ databases">
        <authorList>
            <person name="Qu J."/>
            <person name="Murali S.C."/>
            <person name="Bandaranaike D."/>
            <person name="Bellair M."/>
            <person name="Blankenburg K."/>
            <person name="Chao H."/>
            <person name="Dinh H."/>
            <person name="Doddapaneni H."/>
            <person name="Downs B."/>
            <person name="Dugan-Rocha S."/>
            <person name="Elkadiri S."/>
            <person name="Gnanaolivu R.D."/>
            <person name="Hernandez B."/>
            <person name="Javaid M."/>
            <person name="Jayaseelan J.C."/>
            <person name="Lee S."/>
            <person name="Li M."/>
            <person name="Ming W."/>
            <person name="Munidasa M."/>
            <person name="Muniz J."/>
            <person name="Nguyen L."/>
            <person name="Ongeri F."/>
            <person name="Osuji N."/>
            <person name="Pu L.-L."/>
            <person name="Puazo M."/>
            <person name="Qu C."/>
            <person name="Quiroz J."/>
            <person name="Raj R."/>
            <person name="Weissenberger G."/>
            <person name="Xin Y."/>
            <person name="Zou X."/>
            <person name="Han Y."/>
            <person name="Richards S."/>
            <person name="Worley K."/>
            <person name="Muzny D."/>
            <person name="Gibbs R."/>
        </authorList>
    </citation>
    <scope>NUCLEOTIDE SEQUENCE</scope>
    <source>
        <strain evidence="2">Sampled in the wild</strain>
    </source>
</reference>
<gene>
    <name evidence="2" type="ORF">J437_LFUL012228</name>
</gene>
<protein>
    <submittedName>
        <fullName evidence="2">Uncharacterized protein</fullName>
    </submittedName>
</protein>
<evidence type="ECO:0000313" key="2">
    <source>
        <dbReference type="EMBL" id="KAG8233293.1"/>
    </source>
</evidence>
<feature type="region of interest" description="Disordered" evidence="1">
    <location>
        <begin position="1"/>
        <end position="44"/>
    </location>
</feature>
<dbReference type="Proteomes" id="UP000792457">
    <property type="component" value="Unassembled WGS sequence"/>
</dbReference>
<keyword evidence="3" id="KW-1185">Reference proteome</keyword>
<reference evidence="2" key="2">
    <citation type="submission" date="2017-10" db="EMBL/GenBank/DDBJ databases">
        <title>Ladona fulva Genome sequencing and assembly.</title>
        <authorList>
            <person name="Murali S."/>
            <person name="Richards S."/>
            <person name="Bandaranaike D."/>
            <person name="Bellair M."/>
            <person name="Blankenburg K."/>
            <person name="Chao H."/>
            <person name="Dinh H."/>
            <person name="Doddapaneni H."/>
            <person name="Dugan-Rocha S."/>
            <person name="Elkadiri S."/>
            <person name="Gnanaolivu R."/>
            <person name="Hernandez B."/>
            <person name="Skinner E."/>
            <person name="Javaid M."/>
            <person name="Lee S."/>
            <person name="Li M."/>
            <person name="Ming W."/>
            <person name="Munidasa M."/>
            <person name="Muniz J."/>
            <person name="Nguyen L."/>
            <person name="Hughes D."/>
            <person name="Osuji N."/>
            <person name="Pu L.-L."/>
            <person name="Puazo M."/>
            <person name="Qu C."/>
            <person name="Quiroz J."/>
            <person name="Raj R."/>
            <person name="Weissenberger G."/>
            <person name="Xin Y."/>
            <person name="Zou X."/>
            <person name="Han Y."/>
            <person name="Worley K."/>
            <person name="Muzny D."/>
            <person name="Gibbs R."/>
        </authorList>
    </citation>
    <scope>NUCLEOTIDE SEQUENCE</scope>
    <source>
        <strain evidence="2">Sampled in the wild</strain>
    </source>
</reference>
<accession>A0A8K0KJ76</accession>
<evidence type="ECO:0000256" key="1">
    <source>
        <dbReference type="SAM" id="MobiDB-lite"/>
    </source>
</evidence>